<accession>A0ABR8S3F0</accession>
<dbReference type="Pfam" id="PF00072">
    <property type="entry name" value="Response_reg"/>
    <property type="match status" value="1"/>
</dbReference>
<evidence type="ECO:0000259" key="3">
    <source>
        <dbReference type="PROSITE" id="PS50110"/>
    </source>
</evidence>
<dbReference type="InterPro" id="IPR050595">
    <property type="entry name" value="Bact_response_regulator"/>
</dbReference>
<dbReference type="InterPro" id="IPR011006">
    <property type="entry name" value="CheY-like_superfamily"/>
</dbReference>
<evidence type="ECO:0000313" key="5">
    <source>
        <dbReference type="Proteomes" id="UP000648352"/>
    </source>
</evidence>
<gene>
    <name evidence="4" type="ORF">H9651_10150</name>
</gene>
<dbReference type="PANTHER" id="PTHR44591">
    <property type="entry name" value="STRESS RESPONSE REGULATOR PROTEIN 1"/>
    <property type="match status" value="1"/>
</dbReference>
<sequence>MRRTAVVLEDEEDIRSLITTVLSGAGYEVFETANGLDAVELVSAHDPHLTTLDVNVPGIDGFEAARRIRAVSDTYVIMISAFVEEADAERGRLAGADEYLGKPFRPRELRARLEMVPDRRRTAD</sequence>
<dbReference type="EMBL" id="JACSQP010000005">
    <property type="protein sequence ID" value="MBD7957999.1"/>
    <property type="molecule type" value="Genomic_DNA"/>
</dbReference>
<protein>
    <submittedName>
        <fullName evidence="4">Response regulator</fullName>
    </submittedName>
</protein>
<evidence type="ECO:0000313" key="4">
    <source>
        <dbReference type="EMBL" id="MBD7957999.1"/>
    </source>
</evidence>
<dbReference type="Gene3D" id="3.40.50.2300">
    <property type="match status" value="1"/>
</dbReference>
<proteinExistence type="predicted"/>
<dbReference type="Proteomes" id="UP000648352">
    <property type="component" value="Unassembled WGS sequence"/>
</dbReference>
<dbReference type="CDD" id="cd17574">
    <property type="entry name" value="REC_OmpR"/>
    <property type="match status" value="1"/>
</dbReference>
<keyword evidence="5" id="KW-1185">Reference proteome</keyword>
<feature type="domain" description="Response regulatory" evidence="3">
    <location>
        <begin position="4"/>
        <end position="117"/>
    </location>
</feature>
<dbReference type="PROSITE" id="PS50110">
    <property type="entry name" value="RESPONSE_REGULATORY"/>
    <property type="match status" value="1"/>
</dbReference>
<dbReference type="SUPFAM" id="SSF52172">
    <property type="entry name" value="CheY-like"/>
    <property type="match status" value="1"/>
</dbReference>
<dbReference type="SMART" id="SM00448">
    <property type="entry name" value="REC"/>
    <property type="match status" value="1"/>
</dbReference>
<comment type="caution">
    <text evidence="4">The sequence shown here is derived from an EMBL/GenBank/DDBJ whole genome shotgun (WGS) entry which is preliminary data.</text>
</comment>
<evidence type="ECO:0000256" key="2">
    <source>
        <dbReference type="PROSITE-ProRule" id="PRU00169"/>
    </source>
</evidence>
<organism evidence="4 5">
    <name type="scientific">Microbacterium pullorum</name>
    <dbReference type="NCBI Taxonomy" id="2762236"/>
    <lineage>
        <taxon>Bacteria</taxon>
        <taxon>Bacillati</taxon>
        <taxon>Actinomycetota</taxon>
        <taxon>Actinomycetes</taxon>
        <taxon>Micrococcales</taxon>
        <taxon>Microbacteriaceae</taxon>
        <taxon>Microbacterium</taxon>
    </lineage>
</organism>
<dbReference type="RefSeq" id="WP_191719185.1">
    <property type="nucleotide sequence ID" value="NZ_JACSQP010000005.1"/>
</dbReference>
<reference evidence="4 5" key="1">
    <citation type="submission" date="2020-08" db="EMBL/GenBank/DDBJ databases">
        <title>A Genomic Blueprint of the Chicken Gut Microbiome.</title>
        <authorList>
            <person name="Gilroy R."/>
            <person name="Ravi A."/>
            <person name="Getino M."/>
            <person name="Pursley I."/>
            <person name="Horton D.L."/>
            <person name="Alikhan N.-F."/>
            <person name="Baker D."/>
            <person name="Gharbi K."/>
            <person name="Hall N."/>
            <person name="Watson M."/>
            <person name="Adriaenssens E.M."/>
            <person name="Foster-Nyarko E."/>
            <person name="Jarju S."/>
            <person name="Secka A."/>
            <person name="Antonio M."/>
            <person name="Oren A."/>
            <person name="Chaudhuri R."/>
            <person name="La Ragione R.M."/>
            <person name="Hildebrand F."/>
            <person name="Pallen M.J."/>
        </authorList>
    </citation>
    <scope>NUCLEOTIDE SEQUENCE [LARGE SCALE GENOMIC DNA]</scope>
    <source>
        <strain evidence="4 5">Sa4CUA7</strain>
    </source>
</reference>
<feature type="modified residue" description="4-aspartylphosphate" evidence="2">
    <location>
        <position position="53"/>
    </location>
</feature>
<evidence type="ECO:0000256" key="1">
    <source>
        <dbReference type="ARBA" id="ARBA00022553"/>
    </source>
</evidence>
<keyword evidence="1 2" id="KW-0597">Phosphoprotein</keyword>
<dbReference type="InterPro" id="IPR001789">
    <property type="entry name" value="Sig_transdc_resp-reg_receiver"/>
</dbReference>
<dbReference type="PANTHER" id="PTHR44591:SF3">
    <property type="entry name" value="RESPONSE REGULATORY DOMAIN-CONTAINING PROTEIN"/>
    <property type="match status" value="1"/>
</dbReference>
<name>A0ABR8S3F0_9MICO</name>